<name>A0A510HJI2_9ACTN</name>
<keyword evidence="3" id="KW-1185">Reference proteome</keyword>
<evidence type="ECO:0000313" key="3">
    <source>
        <dbReference type="Proteomes" id="UP000318065"/>
    </source>
</evidence>
<proteinExistence type="predicted"/>
<protein>
    <submittedName>
        <fullName evidence="2">Uncharacterized protein</fullName>
    </submittedName>
</protein>
<dbReference type="EMBL" id="AP019791">
    <property type="protein sequence ID" value="BBL80068.1"/>
    <property type="molecule type" value="Genomic_DNA"/>
</dbReference>
<dbReference type="Proteomes" id="UP000318065">
    <property type="component" value="Chromosome"/>
</dbReference>
<feature type="region of interest" description="Disordered" evidence="1">
    <location>
        <begin position="76"/>
        <end position="108"/>
    </location>
</feature>
<reference evidence="2" key="1">
    <citation type="journal article" date="2019" name="Microbiol. Resour. Announc.">
        <title>Complete Genome Sequence of Rubrobacter xylanophilus Strain AA3-22, Isolated from Arima Onsen in Japan.</title>
        <authorList>
            <person name="Tomariguchi N."/>
            <person name="Miyazaki K."/>
        </authorList>
    </citation>
    <scope>NUCLEOTIDE SEQUENCE [LARGE SCALE GENOMIC DNA]</scope>
    <source>
        <strain evidence="2">AA3-22</strain>
    </source>
</reference>
<sequence length="139" mass="15412">MNDGLRGLEHGGQDGPHYDVVHHRLGQRAESQRGYGDAELADGQICVELCGRLPDEGGPEAPLLLQPVYLGRSDLYEGELRRDEQPVEGDQHERGQYPQDGQDQLFQGRSSVSGMLRARPAPQGALVLDVSLRVMLYHR</sequence>
<feature type="compositionally biased region" description="Polar residues" evidence="1">
    <location>
        <begin position="99"/>
        <end position="108"/>
    </location>
</feature>
<accession>A0A510HJI2</accession>
<organism evidence="2 3">
    <name type="scientific">Rubrobacter xylanophilus</name>
    <dbReference type="NCBI Taxonomy" id="49319"/>
    <lineage>
        <taxon>Bacteria</taxon>
        <taxon>Bacillati</taxon>
        <taxon>Actinomycetota</taxon>
        <taxon>Rubrobacteria</taxon>
        <taxon>Rubrobacterales</taxon>
        <taxon>Rubrobacteraceae</taxon>
        <taxon>Rubrobacter</taxon>
    </lineage>
</organism>
<dbReference type="AlphaFoldDB" id="A0A510HJI2"/>
<evidence type="ECO:0000256" key="1">
    <source>
        <dbReference type="SAM" id="MobiDB-lite"/>
    </source>
</evidence>
<feature type="compositionally biased region" description="Basic and acidic residues" evidence="1">
    <location>
        <begin position="76"/>
        <end position="95"/>
    </location>
</feature>
<gene>
    <name evidence="2" type="ORF">RxyAA322_19220</name>
</gene>
<evidence type="ECO:0000313" key="2">
    <source>
        <dbReference type="EMBL" id="BBL80068.1"/>
    </source>
</evidence>